<dbReference type="EMBL" id="AP012320">
    <property type="protein sequence ID" value="BAL95681.1"/>
    <property type="molecule type" value="Genomic_DNA"/>
</dbReference>
<dbReference type="PROSITE" id="PS51257">
    <property type="entry name" value="PROKAR_LIPOPROTEIN"/>
    <property type="match status" value="1"/>
</dbReference>
<feature type="region of interest" description="Disordered" evidence="1">
    <location>
        <begin position="1"/>
        <end position="56"/>
    </location>
</feature>
<reference evidence="2 3" key="1">
    <citation type="journal article" date="2012" name="J. Bacteriol.">
        <title>Complete genome sequence of phototrophic betaproteobacterium Rubrivivax gelatinosus IL144.</title>
        <authorList>
            <person name="Nagashima S."/>
            <person name="Kamimura A."/>
            <person name="Shimizu T."/>
            <person name="Nakamura-isaki S."/>
            <person name="Aono E."/>
            <person name="Sakamoto K."/>
            <person name="Ichikawa N."/>
            <person name="Nakazawa H."/>
            <person name="Sekine M."/>
            <person name="Yamazaki S."/>
            <person name="Fujita N."/>
            <person name="Shimada K."/>
            <person name="Hanada S."/>
            <person name="Nagashima K.V.P."/>
        </authorList>
    </citation>
    <scope>NUCLEOTIDE SEQUENCE [LARGE SCALE GENOMIC DNA]</scope>
    <source>
        <strain evidence="3">NBRC 100245 / IL144</strain>
    </source>
</reference>
<dbReference type="HOGENOM" id="CLU_2540507_0_0_4"/>
<evidence type="ECO:0000313" key="2">
    <source>
        <dbReference type="EMBL" id="BAL95681.1"/>
    </source>
</evidence>
<proteinExistence type="predicted"/>
<dbReference type="Proteomes" id="UP000007883">
    <property type="component" value="Chromosome"/>
</dbReference>
<keyword evidence="3" id="KW-1185">Reference proteome</keyword>
<feature type="compositionally biased region" description="Basic residues" evidence="1">
    <location>
        <begin position="1"/>
        <end position="18"/>
    </location>
</feature>
<evidence type="ECO:0000313" key="3">
    <source>
        <dbReference type="Proteomes" id="UP000007883"/>
    </source>
</evidence>
<name>I0HRP4_RUBGI</name>
<accession>I0HRP4</accession>
<dbReference type="KEGG" id="rge:RGE_23400"/>
<sequence>MAGRHTGARHGAGPRRGTRGVLPCASITSCRPVKDGSPPRPNGFGGRSGSKGLSQSAVRVWQAANTPSECLVHRVGCMKRRGS</sequence>
<gene>
    <name evidence="2" type="ordered locus">RGE_23400</name>
</gene>
<organism evidence="2 3">
    <name type="scientific">Rubrivivax gelatinosus (strain NBRC 100245 / IL144)</name>
    <dbReference type="NCBI Taxonomy" id="983917"/>
    <lineage>
        <taxon>Bacteria</taxon>
        <taxon>Pseudomonadati</taxon>
        <taxon>Pseudomonadota</taxon>
        <taxon>Betaproteobacteria</taxon>
        <taxon>Burkholderiales</taxon>
        <taxon>Sphaerotilaceae</taxon>
        <taxon>Rubrivivax</taxon>
    </lineage>
</organism>
<protein>
    <submittedName>
        <fullName evidence="2">Uncharacterized protein</fullName>
    </submittedName>
</protein>
<dbReference type="PATRIC" id="fig|983917.3.peg.2272"/>
<dbReference type="AlphaFoldDB" id="I0HRP4"/>
<evidence type="ECO:0000256" key="1">
    <source>
        <dbReference type="SAM" id="MobiDB-lite"/>
    </source>
</evidence>